<dbReference type="PROSITE" id="PS00571">
    <property type="entry name" value="AMIDASES"/>
    <property type="match status" value="1"/>
</dbReference>
<feature type="active site" description="Charge relay system" evidence="5">
    <location>
        <position position="234"/>
    </location>
</feature>
<dbReference type="Proteomes" id="UP001165120">
    <property type="component" value="Unassembled WGS sequence"/>
</dbReference>
<dbReference type="PANTHER" id="PTHR46072:SF11">
    <property type="entry name" value="AMIDASE-RELATED"/>
    <property type="match status" value="1"/>
</dbReference>
<feature type="binding site" evidence="6">
    <location>
        <begin position="255"/>
        <end position="258"/>
    </location>
    <ligand>
        <name>substrate</name>
    </ligand>
</feature>
<feature type="active site" description="Acyl-ester intermediate" evidence="5">
    <location>
        <position position="258"/>
    </location>
</feature>
<dbReference type="EMBL" id="BSXN01000019">
    <property type="protein sequence ID" value="GME66667.1"/>
    <property type="molecule type" value="Genomic_DNA"/>
</dbReference>
<keyword evidence="9" id="KW-1185">Reference proteome</keyword>
<dbReference type="EC" id="3.5.1.4" evidence="3"/>
<evidence type="ECO:0000256" key="5">
    <source>
        <dbReference type="PIRSR" id="PIRSR001221-1"/>
    </source>
</evidence>
<reference evidence="8" key="1">
    <citation type="submission" date="2023-04" db="EMBL/GenBank/DDBJ databases">
        <title>Candida boidinii NBRC 10035.</title>
        <authorList>
            <person name="Ichikawa N."/>
            <person name="Sato H."/>
            <person name="Tonouchi N."/>
        </authorList>
    </citation>
    <scope>NUCLEOTIDE SEQUENCE</scope>
    <source>
        <strain evidence="8">NBRC 10035</strain>
    </source>
</reference>
<comment type="similarity">
    <text evidence="2">Belongs to the amidase family.</text>
</comment>
<feature type="domain" description="Amidase" evidence="7">
    <location>
        <begin position="82"/>
        <end position="156"/>
    </location>
</feature>
<protein>
    <recommendedName>
        <fullName evidence="3">amidase</fullName>
        <ecNumber evidence="3">3.5.1.4</ecNumber>
    </recommendedName>
</protein>
<evidence type="ECO:0000256" key="2">
    <source>
        <dbReference type="ARBA" id="ARBA00009199"/>
    </source>
</evidence>
<dbReference type="InterPro" id="IPR036928">
    <property type="entry name" value="AS_sf"/>
</dbReference>
<organism evidence="8 9">
    <name type="scientific">Candida boidinii</name>
    <name type="common">Yeast</name>
    <dbReference type="NCBI Taxonomy" id="5477"/>
    <lineage>
        <taxon>Eukaryota</taxon>
        <taxon>Fungi</taxon>
        <taxon>Dikarya</taxon>
        <taxon>Ascomycota</taxon>
        <taxon>Saccharomycotina</taxon>
        <taxon>Pichiomycetes</taxon>
        <taxon>Pichiales</taxon>
        <taxon>Pichiaceae</taxon>
        <taxon>Ogataea</taxon>
        <taxon>Ogataea/Candida clade</taxon>
    </lineage>
</organism>
<name>A0A9W6SX10_CANBO</name>
<evidence type="ECO:0000313" key="9">
    <source>
        <dbReference type="Proteomes" id="UP001165120"/>
    </source>
</evidence>
<feature type="binding site" evidence="6">
    <location>
        <position position="234"/>
    </location>
    <ligand>
        <name>substrate</name>
    </ligand>
</feature>
<dbReference type="GO" id="GO:0004040">
    <property type="term" value="F:amidase activity"/>
    <property type="evidence" value="ECO:0007669"/>
    <property type="project" value="UniProtKB-EC"/>
</dbReference>
<gene>
    <name evidence="8" type="ORF">Cboi02_000012100</name>
</gene>
<dbReference type="InterPro" id="IPR023631">
    <property type="entry name" value="Amidase_dom"/>
</dbReference>
<evidence type="ECO:0000313" key="8">
    <source>
        <dbReference type="EMBL" id="GME66667.1"/>
    </source>
</evidence>
<dbReference type="PIRSF" id="PIRSF001221">
    <property type="entry name" value="Amidase_fungi"/>
    <property type="match status" value="1"/>
</dbReference>
<feature type="binding site" evidence="6">
    <location>
        <position position="208"/>
    </location>
    <ligand>
        <name>substrate</name>
    </ligand>
</feature>
<proteinExistence type="inferred from homology"/>
<feature type="active site" description="Charge relay system" evidence="5">
    <location>
        <position position="138"/>
    </location>
</feature>
<dbReference type="InterPro" id="IPR020556">
    <property type="entry name" value="Amidase_CS"/>
</dbReference>
<comment type="caution">
    <text evidence="8">The sequence shown here is derived from an EMBL/GenBank/DDBJ whole genome shotgun (WGS) entry which is preliminary data.</text>
</comment>
<sequence length="574" mass="64172">MTIATEDSENYNACIEAKRASLLEKIPIEWRLDSLKEKLPTDSENVNFFLDSVLPESENKITVQSASDLAAKISNGELSAYDVTYAYCHRAALIQQLCNCCAEIFFDIALKRAQQLDEYYKETGKVAGPLHGIPISLKDQINLKGIDTGIGYVAPYLEDKTYQSIICDRKIENIKDESNKGQPESEIAKILYNAGAVFYVKTTVPMAMLGGETSSNIFGHTKNPLNRSLVCGGSSGGEGSLLGARGSVCGLGTDIGGSIRIPSMAQGLFGLRASSNRFTYLNISNSYPDQTVVCSVVGPMCRFVEDVELISKTLIDAEAWKVDAKVPPIPWREPSIKSTDKLNFGVLKWDSVVMPHPPILRGIELVKNSLKSKGHEIIEFEKPPIPHGPLCSLLTSIYAADALEEIKNYCEMSGEPLNELLVRSFKSQKDKLKVDEFWDQAKMKYKYQQAYDQFFENTANLTSNGEPIVAQIIPAWNSTAWKHKDNMKTAGLYTRFLNILDYTVLTIPVTQVDKSIDLKDENYKPTNEFDESNFNYYDPELYDSMPVVLQIVCRRYEEEKAIKLAKIIQDSLKN</sequence>
<evidence type="ECO:0000256" key="3">
    <source>
        <dbReference type="ARBA" id="ARBA00012922"/>
    </source>
</evidence>
<dbReference type="PANTHER" id="PTHR46072">
    <property type="entry name" value="AMIDASE-RELATED-RELATED"/>
    <property type="match status" value="1"/>
</dbReference>
<comment type="catalytic activity">
    <reaction evidence="1">
        <text>a monocarboxylic acid amide + H2O = a monocarboxylate + NH4(+)</text>
        <dbReference type="Rhea" id="RHEA:12020"/>
        <dbReference type="ChEBI" id="CHEBI:15377"/>
        <dbReference type="ChEBI" id="CHEBI:28938"/>
        <dbReference type="ChEBI" id="CHEBI:35757"/>
        <dbReference type="ChEBI" id="CHEBI:83628"/>
        <dbReference type="EC" id="3.5.1.4"/>
    </reaction>
</comment>
<dbReference type="AlphaFoldDB" id="A0A9W6SX10"/>
<accession>A0A9W6SX10</accession>
<evidence type="ECO:0000259" key="7">
    <source>
        <dbReference type="Pfam" id="PF01425"/>
    </source>
</evidence>
<feature type="domain" description="Amidase" evidence="7">
    <location>
        <begin position="183"/>
        <end position="560"/>
    </location>
</feature>
<dbReference type="SUPFAM" id="SSF75304">
    <property type="entry name" value="Amidase signature (AS) enzymes"/>
    <property type="match status" value="1"/>
</dbReference>
<keyword evidence="4" id="KW-0378">Hydrolase</keyword>
<evidence type="ECO:0000256" key="1">
    <source>
        <dbReference type="ARBA" id="ARBA00001311"/>
    </source>
</evidence>
<evidence type="ECO:0000256" key="6">
    <source>
        <dbReference type="PIRSR" id="PIRSR001221-2"/>
    </source>
</evidence>
<dbReference type="Pfam" id="PF01425">
    <property type="entry name" value="Amidase"/>
    <property type="match status" value="2"/>
</dbReference>
<dbReference type="Gene3D" id="3.90.1300.10">
    <property type="entry name" value="Amidase signature (AS) domain"/>
    <property type="match status" value="1"/>
</dbReference>
<evidence type="ECO:0000256" key="4">
    <source>
        <dbReference type="ARBA" id="ARBA00022801"/>
    </source>
</evidence>